<dbReference type="GO" id="GO:0005840">
    <property type="term" value="C:ribosome"/>
    <property type="evidence" value="ECO:0007669"/>
    <property type="project" value="UniProtKB-KW"/>
</dbReference>
<dbReference type="InterPro" id="IPR020929">
    <property type="entry name" value="Ribosomal_uL5_CS"/>
</dbReference>
<sequence length="191" mass="20727">MADDKKKQQKNAGEAGQKGGGPPNKGQPKREKSGRGTKGDAGGRGPGPEEADDAPQQPAPPPRLIAHYREKVVPALQQQFGYTNLMAVPRLEKIVISMGLGKAVTAGEKGKMETAERELGIIAGQRPVRCKAKKSVANFKVREGQETGLKVTLRGKRMYEFLDRLITLAFPRVKDFRGVSPDGFDKSGNYN</sequence>
<evidence type="ECO:0000313" key="9">
    <source>
        <dbReference type="EMBL" id="CAA9445928.1"/>
    </source>
</evidence>
<dbReference type="Pfam" id="PF00281">
    <property type="entry name" value="Ribosomal_L5"/>
    <property type="match status" value="1"/>
</dbReference>
<dbReference type="GO" id="GO:1990904">
    <property type="term" value="C:ribonucleoprotein complex"/>
    <property type="evidence" value="ECO:0007669"/>
    <property type="project" value="UniProtKB-KW"/>
</dbReference>
<organism evidence="9">
    <name type="scientific">uncultured Phycisphaerae bacterium</name>
    <dbReference type="NCBI Taxonomy" id="904963"/>
    <lineage>
        <taxon>Bacteria</taxon>
        <taxon>Pseudomonadati</taxon>
        <taxon>Planctomycetota</taxon>
        <taxon>Phycisphaerae</taxon>
        <taxon>environmental samples</taxon>
    </lineage>
</organism>
<keyword evidence="3" id="KW-0687">Ribonucleoprotein</keyword>
<reference evidence="9" key="1">
    <citation type="submission" date="2020-02" db="EMBL/GenBank/DDBJ databases">
        <authorList>
            <person name="Meier V. D."/>
        </authorList>
    </citation>
    <scope>NUCLEOTIDE SEQUENCE</scope>
    <source>
        <strain evidence="9">AVDCRST_MAG64</strain>
    </source>
</reference>
<evidence type="ECO:0000256" key="4">
    <source>
        <dbReference type="ARBA" id="ARBA00035245"/>
    </source>
</evidence>
<comment type="similarity">
    <text evidence="1">Belongs to the universal ribosomal protein uL5 family.</text>
</comment>
<feature type="region of interest" description="Disordered" evidence="6">
    <location>
        <begin position="1"/>
        <end position="62"/>
    </location>
</feature>
<evidence type="ECO:0000256" key="6">
    <source>
        <dbReference type="SAM" id="MobiDB-lite"/>
    </source>
</evidence>
<keyword evidence="2 9" id="KW-0689">Ribosomal protein</keyword>
<feature type="domain" description="Large ribosomal subunit protein uL5 N-terminal" evidence="7">
    <location>
        <begin position="84"/>
        <end position="142"/>
    </location>
</feature>
<gene>
    <name evidence="9" type="ORF">AVDCRST_MAG64-4547</name>
</gene>
<dbReference type="PANTHER" id="PTHR11994">
    <property type="entry name" value="60S RIBOSOMAL PROTEIN L11-RELATED"/>
    <property type="match status" value="1"/>
</dbReference>
<evidence type="ECO:0000259" key="7">
    <source>
        <dbReference type="Pfam" id="PF00281"/>
    </source>
</evidence>
<dbReference type="PROSITE" id="PS00358">
    <property type="entry name" value="RIBOSOMAL_L5"/>
    <property type="match status" value="1"/>
</dbReference>
<feature type="non-terminal residue" evidence="9">
    <location>
        <position position="191"/>
    </location>
</feature>
<dbReference type="Gene3D" id="3.30.1440.10">
    <property type="match status" value="1"/>
</dbReference>
<protein>
    <recommendedName>
        <fullName evidence="4">Large ribosomal subunit protein uL5</fullName>
    </recommendedName>
    <alternativeName>
        <fullName evidence="5">50S ribosomal protein L5</fullName>
    </alternativeName>
</protein>
<dbReference type="InterPro" id="IPR031309">
    <property type="entry name" value="Ribosomal_uL5_C"/>
</dbReference>
<dbReference type="Pfam" id="PF00673">
    <property type="entry name" value="Ribosomal_L5_C"/>
    <property type="match status" value="1"/>
</dbReference>
<evidence type="ECO:0000256" key="2">
    <source>
        <dbReference type="ARBA" id="ARBA00022980"/>
    </source>
</evidence>
<dbReference type="AlphaFoldDB" id="A0A6J4QTI5"/>
<evidence type="ECO:0000256" key="5">
    <source>
        <dbReference type="ARBA" id="ARBA00035461"/>
    </source>
</evidence>
<name>A0A6J4QTI5_9BACT</name>
<proteinExistence type="inferred from homology"/>
<dbReference type="InterPro" id="IPR022803">
    <property type="entry name" value="Ribosomal_uL5_dom_sf"/>
</dbReference>
<dbReference type="InterPro" id="IPR002132">
    <property type="entry name" value="Ribosomal_uL5"/>
</dbReference>
<dbReference type="InterPro" id="IPR031310">
    <property type="entry name" value="Ribosomal_uL5_N"/>
</dbReference>
<evidence type="ECO:0000256" key="1">
    <source>
        <dbReference type="ARBA" id="ARBA00008553"/>
    </source>
</evidence>
<dbReference type="GO" id="GO:0003735">
    <property type="term" value="F:structural constituent of ribosome"/>
    <property type="evidence" value="ECO:0007669"/>
    <property type="project" value="InterPro"/>
</dbReference>
<feature type="domain" description="Large ribosomal subunit protein uL5 C-terminal" evidence="8">
    <location>
        <begin position="147"/>
        <end position="191"/>
    </location>
</feature>
<evidence type="ECO:0000256" key="3">
    <source>
        <dbReference type="ARBA" id="ARBA00023274"/>
    </source>
</evidence>
<dbReference type="SUPFAM" id="SSF55282">
    <property type="entry name" value="RL5-like"/>
    <property type="match status" value="1"/>
</dbReference>
<evidence type="ECO:0000259" key="8">
    <source>
        <dbReference type="Pfam" id="PF00673"/>
    </source>
</evidence>
<dbReference type="EMBL" id="CADCUQ010001071">
    <property type="protein sequence ID" value="CAA9445928.1"/>
    <property type="molecule type" value="Genomic_DNA"/>
</dbReference>
<feature type="compositionally biased region" description="Basic and acidic residues" evidence="6">
    <location>
        <begin position="28"/>
        <end position="38"/>
    </location>
</feature>
<accession>A0A6J4QTI5</accession>
<dbReference type="GO" id="GO:0006412">
    <property type="term" value="P:translation"/>
    <property type="evidence" value="ECO:0007669"/>
    <property type="project" value="InterPro"/>
</dbReference>
<dbReference type="FunFam" id="3.30.1440.10:FF:000001">
    <property type="entry name" value="50S ribosomal protein L5"/>
    <property type="match status" value="1"/>
</dbReference>